<dbReference type="PANTHER" id="PTHR33146:SF29">
    <property type="entry name" value="S1_P1 NUCLEASE"/>
    <property type="match status" value="1"/>
</dbReference>
<keyword evidence="3" id="KW-0479">Metal-binding</keyword>
<keyword evidence="6" id="KW-1015">Disulfide bond</keyword>
<keyword evidence="4" id="KW-0255">Endonuclease</keyword>
<organism evidence="9 10">
    <name type="scientific">Rhizoctonia solani</name>
    <dbReference type="NCBI Taxonomy" id="456999"/>
    <lineage>
        <taxon>Eukaryota</taxon>
        <taxon>Fungi</taxon>
        <taxon>Dikarya</taxon>
        <taxon>Basidiomycota</taxon>
        <taxon>Agaricomycotina</taxon>
        <taxon>Agaricomycetes</taxon>
        <taxon>Cantharellales</taxon>
        <taxon>Ceratobasidiaceae</taxon>
        <taxon>Rhizoctonia</taxon>
    </lineage>
</organism>
<dbReference type="SUPFAM" id="SSF48537">
    <property type="entry name" value="Phospholipase C/P1 nuclease"/>
    <property type="match status" value="1"/>
</dbReference>
<keyword evidence="2" id="KW-0540">Nuclease</keyword>
<evidence type="ECO:0000256" key="7">
    <source>
        <dbReference type="ARBA" id="ARBA00023180"/>
    </source>
</evidence>
<evidence type="ECO:0000256" key="6">
    <source>
        <dbReference type="ARBA" id="ARBA00023157"/>
    </source>
</evidence>
<name>A0A8H2WH35_9AGAM</name>
<dbReference type="GO" id="GO:0004519">
    <property type="term" value="F:endonuclease activity"/>
    <property type="evidence" value="ECO:0007669"/>
    <property type="project" value="UniProtKB-KW"/>
</dbReference>
<comment type="caution">
    <text evidence="9">The sequence shown here is derived from an EMBL/GenBank/DDBJ whole genome shotgun (WGS) entry which is preliminary data.</text>
</comment>
<evidence type="ECO:0000256" key="2">
    <source>
        <dbReference type="ARBA" id="ARBA00022722"/>
    </source>
</evidence>
<dbReference type="Pfam" id="PF02265">
    <property type="entry name" value="S1-P1_nuclease"/>
    <property type="match status" value="1"/>
</dbReference>
<dbReference type="CDD" id="cd11010">
    <property type="entry name" value="S1-P1_nuclease"/>
    <property type="match status" value="1"/>
</dbReference>
<dbReference type="EMBL" id="CAJMWT010001112">
    <property type="protein sequence ID" value="CAE6379638.1"/>
    <property type="molecule type" value="Genomic_DNA"/>
</dbReference>
<dbReference type="GO" id="GO:0046872">
    <property type="term" value="F:metal ion binding"/>
    <property type="evidence" value="ECO:0007669"/>
    <property type="project" value="UniProtKB-KW"/>
</dbReference>
<evidence type="ECO:0000313" key="9">
    <source>
        <dbReference type="EMBL" id="CAE6379638.1"/>
    </source>
</evidence>
<protein>
    <recommendedName>
        <fullName evidence="11">Aspergillus nuclease S(1)</fullName>
    </recommendedName>
</protein>
<evidence type="ECO:0000256" key="5">
    <source>
        <dbReference type="ARBA" id="ARBA00022801"/>
    </source>
</evidence>
<dbReference type="InterPro" id="IPR003154">
    <property type="entry name" value="S1/P1nuclease"/>
</dbReference>
<reference evidence="9" key="1">
    <citation type="submission" date="2021-01" db="EMBL/GenBank/DDBJ databases">
        <authorList>
            <person name="Kaushik A."/>
        </authorList>
    </citation>
    <scope>NUCLEOTIDE SEQUENCE</scope>
    <source>
        <strain evidence="9">AG2-2IIIB</strain>
    </source>
</reference>
<evidence type="ECO:0000313" key="10">
    <source>
        <dbReference type="Proteomes" id="UP000663843"/>
    </source>
</evidence>
<dbReference type="GO" id="GO:0006308">
    <property type="term" value="P:DNA catabolic process"/>
    <property type="evidence" value="ECO:0007669"/>
    <property type="project" value="InterPro"/>
</dbReference>
<evidence type="ECO:0000256" key="4">
    <source>
        <dbReference type="ARBA" id="ARBA00022759"/>
    </source>
</evidence>
<dbReference type="InterPro" id="IPR008947">
    <property type="entry name" value="PLipase_C/P1_nuclease_dom_sf"/>
</dbReference>
<evidence type="ECO:0008006" key="11">
    <source>
        <dbReference type="Google" id="ProtNLM"/>
    </source>
</evidence>
<dbReference type="GO" id="GO:0003676">
    <property type="term" value="F:nucleic acid binding"/>
    <property type="evidence" value="ECO:0007669"/>
    <property type="project" value="InterPro"/>
</dbReference>
<dbReference type="PANTHER" id="PTHR33146">
    <property type="entry name" value="ENDONUCLEASE 4"/>
    <property type="match status" value="1"/>
</dbReference>
<keyword evidence="8" id="KW-0732">Signal</keyword>
<keyword evidence="5" id="KW-0378">Hydrolase</keyword>
<keyword evidence="7" id="KW-0325">Glycoprotein</keyword>
<dbReference type="GO" id="GO:0016788">
    <property type="term" value="F:hydrolase activity, acting on ester bonds"/>
    <property type="evidence" value="ECO:0007669"/>
    <property type="project" value="InterPro"/>
</dbReference>
<sequence>MRFFVLAASAFGMAIPVWGWGKEGHKMTAAIAQILLPSAHRAVCSILPKDFNCSLASVAIWPDDVRRTEEWGWSRTLHFVNGIDDKPPKDCSFGTKGWGLPSDFHILSAVVNTTRRVNSSDSHGRNYSLSFLTHFLGDIHQPLHLNGHYTGGNEVPVLFGERDISLHTVWDYDLVWQRIESAESAGYSHPLQTSPGSNPALDRNHQIEAALNGLNYDPLIR</sequence>
<dbReference type="Gene3D" id="1.10.575.10">
    <property type="entry name" value="P1 Nuclease"/>
    <property type="match status" value="1"/>
</dbReference>
<comment type="similarity">
    <text evidence="1">Belongs to the nuclease type I family.</text>
</comment>
<gene>
    <name evidence="9" type="ORF">RDB_LOCUS23672</name>
</gene>
<dbReference type="Proteomes" id="UP000663843">
    <property type="component" value="Unassembled WGS sequence"/>
</dbReference>
<evidence type="ECO:0000256" key="8">
    <source>
        <dbReference type="SAM" id="SignalP"/>
    </source>
</evidence>
<feature type="chain" id="PRO_5034161756" description="Aspergillus nuclease S(1)" evidence="8">
    <location>
        <begin position="20"/>
        <end position="221"/>
    </location>
</feature>
<feature type="signal peptide" evidence="8">
    <location>
        <begin position="1"/>
        <end position="19"/>
    </location>
</feature>
<proteinExistence type="inferred from homology"/>
<dbReference type="AlphaFoldDB" id="A0A8H2WH35"/>
<accession>A0A8H2WH35</accession>
<evidence type="ECO:0000256" key="3">
    <source>
        <dbReference type="ARBA" id="ARBA00022723"/>
    </source>
</evidence>
<evidence type="ECO:0000256" key="1">
    <source>
        <dbReference type="ARBA" id="ARBA00009547"/>
    </source>
</evidence>